<feature type="transmembrane region" description="Helical" evidence="5">
    <location>
        <begin position="704"/>
        <end position="729"/>
    </location>
</feature>
<reference evidence="6 7" key="1">
    <citation type="submission" date="2019-03" db="EMBL/GenBank/DDBJ databases">
        <title>Genomic analyses of the natural microbiome of Caenorhabditis elegans.</title>
        <authorList>
            <person name="Samuel B."/>
        </authorList>
    </citation>
    <scope>NUCLEOTIDE SEQUENCE [LARGE SCALE GENOMIC DNA]</scope>
    <source>
        <strain evidence="6 7">JUb18</strain>
    </source>
</reference>
<organism evidence="6 7">
    <name type="scientific">Leucobacter luti</name>
    <dbReference type="NCBI Taxonomy" id="340320"/>
    <lineage>
        <taxon>Bacteria</taxon>
        <taxon>Bacillati</taxon>
        <taxon>Actinomycetota</taxon>
        <taxon>Actinomycetes</taxon>
        <taxon>Micrococcales</taxon>
        <taxon>Microbacteriaceae</taxon>
        <taxon>Leucobacter</taxon>
    </lineage>
</organism>
<feature type="transmembrane region" description="Helical" evidence="5">
    <location>
        <begin position="16"/>
        <end position="38"/>
    </location>
</feature>
<dbReference type="InterPro" id="IPR051328">
    <property type="entry name" value="T7SS_ABC-Transporter"/>
</dbReference>
<feature type="transmembrane region" description="Helical" evidence="5">
    <location>
        <begin position="659"/>
        <end position="684"/>
    </location>
</feature>
<dbReference type="OrthoDB" id="9811483at2"/>
<dbReference type="EMBL" id="SNYA01000003">
    <property type="protein sequence ID" value="TDP93356.1"/>
    <property type="molecule type" value="Genomic_DNA"/>
</dbReference>
<gene>
    <name evidence="6" type="ORF">EDF62_1335</name>
</gene>
<evidence type="ECO:0000256" key="1">
    <source>
        <dbReference type="ARBA" id="ARBA00004141"/>
    </source>
</evidence>
<dbReference type="InterPro" id="IPR023908">
    <property type="entry name" value="xxxLxxG_rpt"/>
</dbReference>
<evidence type="ECO:0000256" key="4">
    <source>
        <dbReference type="ARBA" id="ARBA00023136"/>
    </source>
</evidence>
<feature type="transmembrane region" description="Helical" evidence="5">
    <location>
        <begin position="602"/>
        <end position="625"/>
    </location>
</feature>
<keyword evidence="7" id="KW-1185">Reference proteome</keyword>
<proteinExistence type="predicted"/>
<dbReference type="SUPFAM" id="SSF101967">
    <property type="entry name" value="Adhesin YadA, collagen-binding domain"/>
    <property type="match status" value="1"/>
</dbReference>
<dbReference type="GO" id="GO:0016020">
    <property type="term" value="C:membrane"/>
    <property type="evidence" value="ECO:0007669"/>
    <property type="project" value="UniProtKB-SubCell"/>
</dbReference>
<comment type="caution">
    <text evidence="6">The sequence shown here is derived from an EMBL/GenBank/DDBJ whole genome shotgun (WGS) entry which is preliminary data.</text>
</comment>
<keyword evidence="4 5" id="KW-0472">Membrane</keyword>
<feature type="transmembrane region" description="Helical" evidence="5">
    <location>
        <begin position="560"/>
        <end position="581"/>
    </location>
</feature>
<dbReference type="AlphaFoldDB" id="A0A4R6S3R6"/>
<dbReference type="NCBIfam" id="TIGR03057">
    <property type="entry name" value="xxxLxxG_by_4"/>
    <property type="match status" value="5"/>
</dbReference>
<sequence>MSAALSRLSGRKPVRWTTIVGLMLVPLTVAGVLLWGLWNPTERLDTVTAAIVNNDEAVEVDGQLVPLGRVLAGELIGDAKKKAADDQTNFTWVLTDEEDATAGLDDGRYATVITIPESFSASATSLSGDPDDAEQATIDIAESDRGRLIDTALSGIVTQTATTVLNQQLGEQFVGSVFVGMTELHKGIGEAADGATQLADGGEQLTDGANQLADGTQQLADGTQQLSSGAGELASGAGSLASGAGELAGGAGSLSSGANDLAGGAGTLAGGLRLFASGDGTAANPGMSGFANGLTQYSAGARVLATGDGTETNPGLAGLASGVEAYTSGVNEALTGLQAGAGAAIEPLTQLKTAIEAGAIPVENPGAVAAQLGQLITELQGASSSAPESPVEQLKAQGGALAGGVRQAAIGADTAAGAAEQLAGAGVQLSAGAEQLAVGAEGLAGGASQLAGGASELAGGASELAGGASGLATGASGLAAGTSELAAQTPELAKGASQLADGAGKSAEGASELATGLGEAVSGIPNYSQSQRDKLAETALTPVKAEGGSDELFNASGVPLFAGIALWAGALAAFLMLAPLWRRTREAARGVGAITFRSALPALGLGAAQGAIAGLVLPIALGYGFAQGAEFFGLALLAGVAFTLLVQGLSALFGGFGRFIAFVLLVVAFAVGIVSTVPGPLAAIGDMSPVGAALSGFQAVATGAAGAGGAAVLLTLWACAGLVLTALAVRRERAA</sequence>
<comment type="subcellular location">
    <subcellularLocation>
        <location evidence="1">Membrane</location>
        <topology evidence="1">Multi-pass membrane protein</topology>
    </subcellularLocation>
</comment>
<evidence type="ECO:0000256" key="2">
    <source>
        <dbReference type="ARBA" id="ARBA00022692"/>
    </source>
</evidence>
<name>A0A4R6S3R6_9MICO</name>
<evidence type="ECO:0000256" key="5">
    <source>
        <dbReference type="SAM" id="Phobius"/>
    </source>
</evidence>
<dbReference type="PANTHER" id="PTHR43077:SF10">
    <property type="entry name" value="TRANSPORT PERMEASE PROTEIN"/>
    <property type="match status" value="1"/>
</dbReference>
<evidence type="ECO:0000256" key="3">
    <source>
        <dbReference type="ARBA" id="ARBA00022989"/>
    </source>
</evidence>
<keyword evidence="2 5" id="KW-0812">Transmembrane</keyword>
<protein>
    <submittedName>
        <fullName evidence="6">Putative membrane protein</fullName>
    </submittedName>
</protein>
<feature type="transmembrane region" description="Helical" evidence="5">
    <location>
        <begin position="631"/>
        <end position="652"/>
    </location>
</feature>
<evidence type="ECO:0000313" key="7">
    <source>
        <dbReference type="Proteomes" id="UP000295601"/>
    </source>
</evidence>
<dbReference type="Proteomes" id="UP000295601">
    <property type="component" value="Unassembled WGS sequence"/>
</dbReference>
<dbReference type="InterPro" id="IPR017500">
    <property type="entry name" value="Phage_infect_YhgE_N"/>
</dbReference>
<accession>A0A4R6S3R6</accession>
<dbReference type="InterPro" id="IPR011049">
    <property type="entry name" value="Serralysin-like_metalloprot_C"/>
</dbReference>
<dbReference type="RefSeq" id="WP_133616399.1">
    <property type="nucleotide sequence ID" value="NZ_SNYA01000003.1"/>
</dbReference>
<evidence type="ECO:0000313" key="6">
    <source>
        <dbReference type="EMBL" id="TDP93356.1"/>
    </source>
</evidence>
<dbReference type="PANTHER" id="PTHR43077">
    <property type="entry name" value="TRANSPORT PERMEASE YVFS-RELATED"/>
    <property type="match status" value="1"/>
</dbReference>
<keyword evidence="3 5" id="KW-1133">Transmembrane helix</keyword>
<dbReference type="NCBIfam" id="TIGR03061">
    <property type="entry name" value="pip_yhgE_Nterm"/>
    <property type="match status" value="1"/>
</dbReference>
<dbReference type="Gene3D" id="1.10.287.950">
    <property type="entry name" value="Methyl-accepting chemotaxis protein"/>
    <property type="match status" value="1"/>
</dbReference>